<dbReference type="InterPro" id="IPR037522">
    <property type="entry name" value="HD_GYP_dom"/>
</dbReference>
<evidence type="ECO:0000313" key="3">
    <source>
        <dbReference type="Proteomes" id="UP001352263"/>
    </source>
</evidence>
<evidence type="ECO:0000259" key="1">
    <source>
        <dbReference type="PROSITE" id="PS51832"/>
    </source>
</evidence>
<dbReference type="RefSeq" id="WP_326510310.1">
    <property type="nucleotide sequence ID" value="NZ_JAWIIV010000070.1"/>
</dbReference>
<dbReference type="EMBL" id="JAWIIV010000070">
    <property type="protein sequence ID" value="MEC4723708.1"/>
    <property type="molecule type" value="Genomic_DNA"/>
</dbReference>
<reference evidence="2 3" key="1">
    <citation type="submission" date="2023-10" db="EMBL/GenBank/DDBJ databases">
        <title>Noviherbaspirillum sp. CPCC 100848 genome assembly.</title>
        <authorList>
            <person name="Li X.Y."/>
            <person name="Fang X.M."/>
        </authorList>
    </citation>
    <scope>NUCLEOTIDE SEQUENCE [LARGE SCALE GENOMIC DNA]</scope>
    <source>
        <strain evidence="2 3">CPCC 100848</strain>
    </source>
</reference>
<protein>
    <submittedName>
        <fullName evidence="2">HD domain-containing phosphohydrolase</fullName>
    </submittedName>
</protein>
<organism evidence="2 3">
    <name type="scientific">Noviherbaspirillum album</name>
    <dbReference type="NCBI Taxonomy" id="3080276"/>
    <lineage>
        <taxon>Bacteria</taxon>
        <taxon>Pseudomonadati</taxon>
        <taxon>Pseudomonadota</taxon>
        <taxon>Betaproteobacteria</taxon>
        <taxon>Burkholderiales</taxon>
        <taxon>Oxalobacteraceae</taxon>
        <taxon>Noviherbaspirillum</taxon>
    </lineage>
</organism>
<gene>
    <name evidence="2" type="ORF">RY831_31790</name>
</gene>
<dbReference type="Pfam" id="PF13487">
    <property type="entry name" value="HD_5"/>
    <property type="match status" value="1"/>
</dbReference>
<dbReference type="PROSITE" id="PS51832">
    <property type="entry name" value="HD_GYP"/>
    <property type="match status" value="1"/>
</dbReference>
<name>A0ABU6JJW0_9BURK</name>
<dbReference type="PANTHER" id="PTHR43155:SF2">
    <property type="entry name" value="CYCLIC DI-GMP PHOSPHODIESTERASE PA4108"/>
    <property type="match status" value="1"/>
</dbReference>
<dbReference type="PANTHER" id="PTHR43155">
    <property type="entry name" value="CYCLIC DI-GMP PHOSPHODIESTERASE PA4108-RELATED"/>
    <property type="match status" value="1"/>
</dbReference>
<keyword evidence="3" id="KW-1185">Reference proteome</keyword>
<comment type="caution">
    <text evidence="2">The sequence shown here is derived from an EMBL/GenBank/DDBJ whole genome shotgun (WGS) entry which is preliminary data.</text>
</comment>
<evidence type="ECO:0000313" key="2">
    <source>
        <dbReference type="EMBL" id="MEC4723708.1"/>
    </source>
</evidence>
<dbReference type="Proteomes" id="UP001352263">
    <property type="component" value="Unassembled WGS sequence"/>
</dbReference>
<dbReference type="Gene3D" id="1.10.3210.10">
    <property type="entry name" value="Hypothetical protein af1432"/>
    <property type="match status" value="1"/>
</dbReference>
<sequence length="444" mass="49436">MMAAAHDESGTFSHLHGLDKAPRELSAVDQNPHFITAVARVGEKNEVIAQQDIYAENGIKLLAKGARINEGTHLRLIAHRLELPLDMVLSVANSVDEVSMVRDIERIISTDATLRNITMRSGDPQGYRSILGTLNISAPILFRLTVMRDDRNDLYLHSLRTSVIAHSMGVRIGLSYEALQNLFLASICHDFGEMHTDPAILSKGRAIQGSERHFIHVHPITGYVILSKIENMAPEVLQGVLQHHERLDGSGYPSALNEEKICMEARIIAVAETVETIARRSRKRQIRIAIRLNTGRLDSRYLSVADELLQTREEIDPALDPEIEVAGKLTRLTTVLSEWPTLQEKIRIHQKSTALEFIGKRIQSIQKLALQAGISTDLLKCLDLAGDDAAVLPELNVALIEIDRSIDELVFEVERRITHLSDCAPIVEQIKKIFQVPVSSSPSI</sequence>
<feature type="domain" description="HD-GYP" evidence="1">
    <location>
        <begin position="130"/>
        <end position="328"/>
    </location>
</feature>
<dbReference type="SUPFAM" id="SSF109604">
    <property type="entry name" value="HD-domain/PDEase-like"/>
    <property type="match status" value="1"/>
</dbReference>
<dbReference type="InterPro" id="IPR003607">
    <property type="entry name" value="HD/PDEase_dom"/>
</dbReference>
<dbReference type="CDD" id="cd00077">
    <property type="entry name" value="HDc"/>
    <property type="match status" value="1"/>
</dbReference>
<proteinExistence type="predicted"/>
<accession>A0ABU6JJW0</accession>